<reference evidence="2" key="1">
    <citation type="journal article" date="2019" name="Int. J. Syst. Evol. Microbiol.">
        <title>The Global Catalogue of Microorganisms (GCM) 10K type strain sequencing project: providing services to taxonomists for standard genome sequencing and annotation.</title>
        <authorList>
            <consortium name="The Broad Institute Genomics Platform"/>
            <consortium name="The Broad Institute Genome Sequencing Center for Infectious Disease"/>
            <person name="Wu L."/>
            <person name="Ma J."/>
        </authorList>
    </citation>
    <scope>NUCLEOTIDE SEQUENCE [LARGE SCALE GENOMIC DNA]</scope>
    <source>
        <strain evidence="2">CGMCC 4.7177</strain>
    </source>
</reference>
<dbReference type="EMBL" id="JBHSFK010000012">
    <property type="protein sequence ID" value="MFC4501727.1"/>
    <property type="molecule type" value="Genomic_DNA"/>
</dbReference>
<keyword evidence="2" id="KW-1185">Reference proteome</keyword>
<evidence type="ECO:0000313" key="2">
    <source>
        <dbReference type="Proteomes" id="UP001595839"/>
    </source>
</evidence>
<accession>A0ABV9APE0</accession>
<sequence length="184" mass="21129">MTQVDWAHMAEVADKVARSIALNWSIVEKDDVKQHILMNAYERKKSLEDHWGEEAFVYAFCKKIGNQFASAERDARDLEDGKYFYTPKEVRQALETLVYSDEEMGRLLGKRDDLLRARITDNLMSARMDASVALDKLPKQTKAVLTKRYVYGLPVADDTERKAANRAVDALARQMNRDLRRATA</sequence>
<gene>
    <name evidence="1" type="ORF">ACFPIH_19685</name>
</gene>
<dbReference type="RefSeq" id="WP_381173795.1">
    <property type="nucleotide sequence ID" value="NZ_JBHSFK010000012.1"/>
</dbReference>
<organism evidence="1 2">
    <name type="scientific">Streptomyces vulcanius</name>
    <dbReference type="NCBI Taxonomy" id="1441876"/>
    <lineage>
        <taxon>Bacteria</taxon>
        <taxon>Bacillati</taxon>
        <taxon>Actinomycetota</taxon>
        <taxon>Actinomycetes</taxon>
        <taxon>Kitasatosporales</taxon>
        <taxon>Streptomycetaceae</taxon>
        <taxon>Streptomyces</taxon>
    </lineage>
</organism>
<evidence type="ECO:0000313" key="1">
    <source>
        <dbReference type="EMBL" id="MFC4501727.1"/>
    </source>
</evidence>
<comment type="caution">
    <text evidence="1">The sequence shown here is derived from an EMBL/GenBank/DDBJ whole genome shotgun (WGS) entry which is preliminary data.</text>
</comment>
<name>A0ABV9APE0_9ACTN</name>
<dbReference type="Proteomes" id="UP001595839">
    <property type="component" value="Unassembled WGS sequence"/>
</dbReference>
<proteinExistence type="predicted"/>
<protein>
    <submittedName>
        <fullName evidence="1">Uncharacterized protein</fullName>
    </submittedName>
</protein>